<protein>
    <submittedName>
        <fullName evidence="1">Uncharacterized protein</fullName>
    </submittedName>
</protein>
<proteinExistence type="predicted"/>
<reference evidence="1 2" key="1">
    <citation type="journal article" date="2014" name="Int. J. Syst. Evol. Microbiol.">
        <title>Complete genome sequence of Corynebacterium casei LMG S-19264T (=DSM 44701T), isolated from a smear-ripened cheese.</title>
        <authorList>
            <consortium name="US DOE Joint Genome Institute (JGI-PGF)"/>
            <person name="Walter F."/>
            <person name="Albersmeier A."/>
            <person name="Kalinowski J."/>
            <person name="Ruckert C."/>
        </authorList>
    </citation>
    <scope>NUCLEOTIDE SEQUENCE [LARGE SCALE GENOMIC DNA]</scope>
    <source>
        <strain evidence="1 2">CGMCC 1.15286</strain>
    </source>
</reference>
<dbReference type="EMBL" id="BMHY01000013">
    <property type="protein sequence ID" value="GGG84335.1"/>
    <property type="molecule type" value="Genomic_DNA"/>
</dbReference>
<evidence type="ECO:0000313" key="1">
    <source>
        <dbReference type="EMBL" id="GGG84335.1"/>
    </source>
</evidence>
<dbReference type="Proteomes" id="UP000600247">
    <property type="component" value="Unassembled WGS sequence"/>
</dbReference>
<organism evidence="1 2">
    <name type="scientific">Paenibacillus radicis</name>
    <name type="common">ex Gao et al. 2016</name>
    <dbReference type="NCBI Taxonomy" id="1737354"/>
    <lineage>
        <taxon>Bacteria</taxon>
        <taxon>Bacillati</taxon>
        <taxon>Bacillota</taxon>
        <taxon>Bacilli</taxon>
        <taxon>Bacillales</taxon>
        <taxon>Paenibacillaceae</taxon>
        <taxon>Paenibacillus</taxon>
    </lineage>
</organism>
<dbReference type="AlphaFoldDB" id="A0A917HNV3"/>
<accession>A0A917HNV3</accession>
<comment type="caution">
    <text evidence="1">The sequence shown here is derived from an EMBL/GenBank/DDBJ whole genome shotgun (WGS) entry which is preliminary data.</text>
</comment>
<gene>
    <name evidence="1" type="ORF">GCM10010918_47700</name>
</gene>
<keyword evidence="2" id="KW-1185">Reference proteome</keyword>
<name>A0A917HNV3_9BACL</name>
<dbReference type="RefSeq" id="WP_188892200.1">
    <property type="nucleotide sequence ID" value="NZ_BMHY01000013.1"/>
</dbReference>
<sequence length="156" mass="16023">MKKWVARIALGAVLVVGGFGIGYWNTSTIEADGALAVPGSVEDPVVTKSYVDALVGDKGQEGNTGGDKLEVVTVPNGKTLIANEGTEVIVRAGKAVAYSPDSNGLADVTGGKDVFKGAPIPANHLIIFPRAGRGITTDPGFTKTLTVLVRGGYTIQ</sequence>
<evidence type="ECO:0000313" key="2">
    <source>
        <dbReference type="Proteomes" id="UP000600247"/>
    </source>
</evidence>